<reference evidence="2" key="1">
    <citation type="submission" date="2018-04" db="EMBL/GenBank/DDBJ databases">
        <authorList>
            <person name="Go L.Y."/>
            <person name="Mitchell J.A."/>
        </authorList>
    </citation>
    <scope>NUCLEOTIDE SEQUENCE</scope>
    <source>
        <tissue evidence="2">Whole organism</tissue>
    </source>
</reference>
<dbReference type="EMBL" id="UFQS01000011">
    <property type="protein sequence ID" value="SSW97205.1"/>
    <property type="molecule type" value="Genomic_DNA"/>
</dbReference>
<dbReference type="OMA" id="YRFDQGK"/>
<dbReference type="Gene3D" id="3.30.160.60">
    <property type="entry name" value="Classic Zinc Finger"/>
    <property type="match status" value="1"/>
</dbReference>
<sequence>MTEYCDINQIEQVILKYNKGYKGANSVISSYFPKFVKQGVIREIDTDEEESKSNSETMSCNIPGCTEVFQTLRNYETHYNSVHRYSCNTCHKHLPNPHLLDLHIQETHDSFFAVASLKKPMFACYVEECNFMSTDVKMRHDHCIKDHKFPHDFRFDKITKVKNKKNQMEIDVETKEKVFEVPKGFHFGHKNIKGFVKEKKSKKSILESENMMDDLKNCLP</sequence>
<name>A0A336LLG3_CULSO</name>
<dbReference type="PANTHER" id="PTHR21354:SF0">
    <property type="entry name" value="ZINC FINGER PROTEIN 511"/>
    <property type="match status" value="1"/>
</dbReference>
<dbReference type="InterPro" id="IPR013087">
    <property type="entry name" value="Znf_C2H2_type"/>
</dbReference>
<protein>
    <submittedName>
        <fullName evidence="3">CSON001352 protein</fullName>
    </submittedName>
</protein>
<dbReference type="PANTHER" id="PTHR21354">
    <property type="entry name" value="ZINC FINGER PROTEIN 511"/>
    <property type="match status" value="1"/>
</dbReference>
<accession>A0A336LLG3</accession>
<evidence type="ECO:0000313" key="2">
    <source>
        <dbReference type="EMBL" id="SSW97205.1"/>
    </source>
</evidence>
<organism evidence="3">
    <name type="scientific">Culicoides sonorensis</name>
    <name type="common">Biting midge</name>
    <dbReference type="NCBI Taxonomy" id="179676"/>
    <lineage>
        <taxon>Eukaryota</taxon>
        <taxon>Metazoa</taxon>
        <taxon>Ecdysozoa</taxon>
        <taxon>Arthropoda</taxon>
        <taxon>Hexapoda</taxon>
        <taxon>Insecta</taxon>
        <taxon>Pterygota</taxon>
        <taxon>Neoptera</taxon>
        <taxon>Endopterygota</taxon>
        <taxon>Diptera</taxon>
        <taxon>Nematocera</taxon>
        <taxon>Chironomoidea</taxon>
        <taxon>Ceratopogonidae</taxon>
        <taxon>Ceratopogoninae</taxon>
        <taxon>Culicoides</taxon>
        <taxon>Monoculicoides</taxon>
    </lineage>
</organism>
<evidence type="ECO:0000313" key="3">
    <source>
        <dbReference type="EMBL" id="SSX17591.1"/>
    </source>
</evidence>
<evidence type="ECO:0000259" key="1">
    <source>
        <dbReference type="PROSITE" id="PS00028"/>
    </source>
</evidence>
<dbReference type="InterPro" id="IPR039258">
    <property type="entry name" value="ZNF511"/>
</dbReference>
<proteinExistence type="predicted"/>
<dbReference type="PROSITE" id="PS00028">
    <property type="entry name" value="ZINC_FINGER_C2H2_1"/>
    <property type="match status" value="2"/>
</dbReference>
<dbReference type="EMBL" id="UFQT01000011">
    <property type="protein sequence ID" value="SSX17591.1"/>
    <property type="molecule type" value="Genomic_DNA"/>
</dbReference>
<dbReference type="AlphaFoldDB" id="A0A336LLG3"/>
<feature type="domain" description="C2H2-type" evidence="1">
    <location>
        <begin position="87"/>
        <end position="108"/>
    </location>
</feature>
<dbReference type="SMART" id="SM00355">
    <property type="entry name" value="ZnF_C2H2"/>
    <property type="match status" value="3"/>
</dbReference>
<gene>
    <name evidence="3" type="primary">CSON001352</name>
</gene>
<feature type="domain" description="C2H2-type" evidence="1">
    <location>
        <begin position="60"/>
        <end position="83"/>
    </location>
</feature>
<reference evidence="3" key="2">
    <citation type="submission" date="2018-07" db="EMBL/GenBank/DDBJ databases">
        <authorList>
            <person name="Quirk P.G."/>
            <person name="Krulwich T.A."/>
        </authorList>
    </citation>
    <scope>NUCLEOTIDE SEQUENCE</scope>
</reference>
<dbReference type="VEuPathDB" id="VectorBase:CSON001352"/>